<evidence type="ECO:0000313" key="2">
    <source>
        <dbReference type="Proteomes" id="UP000657918"/>
    </source>
</evidence>
<accession>A0A835JQA2</accession>
<name>A0A835JQA2_9ROSI</name>
<proteinExistence type="predicted"/>
<dbReference type="AlphaFoldDB" id="A0A835JQA2"/>
<organism evidence="1 2">
    <name type="scientific">Salix dunnii</name>
    <dbReference type="NCBI Taxonomy" id="1413687"/>
    <lineage>
        <taxon>Eukaryota</taxon>
        <taxon>Viridiplantae</taxon>
        <taxon>Streptophyta</taxon>
        <taxon>Embryophyta</taxon>
        <taxon>Tracheophyta</taxon>
        <taxon>Spermatophyta</taxon>
        <taxon>Magnoliopsida</taxon>
        <taxon>eudicotyledons</taxon>
        <taxon>Gunneridae</taxon>
        <taxon>Pentapetalae</taxon>
        <taxon>rosids</taxon>
        <taxon>fabids</taxon>
        <taxon>Malpighiales</taxon>
        <taxon>Salicaceae</taxon>
        <taxon>Saliceae</taxon>
        <taxon>Salix</taxon>
    </lineage>
</organism>
<protein>
    <submittedName>
        <fullName evidence="1">Uncharacterized protein</fullName>
    </submittedName>
</protein>
<keyword evidence="2" id="KW-1185">Reference proteome</keyword>
<gene>
    <name evidence="1" type="ORF">SADUNF_Sadunf11G0066500</name>
</gene>
<dbReference type="Proteomes" id="UP000657918">
    <property type="component" value="Chromosome 11"/>
</dbReference>
<comment type="caution">
    <text evidence="1">The sequence shown here is derived from an EMBL/GenBank/DDBJ whole genome shotgun (WGS) entry which is preliminary data.</text>
</comment>
<reference evidence="1 2" key="1">
    <citation type="submission" date="2020-10" db="EMBL/GenBank/DDBJ databases">
        <title>Plant Genome Project.</title>
        <authorList>
            <person name="Zhang R.-G."/>
        </authorList>
    </citation>
    <scope>NUCLEOTIDE SEQUENCE [LARGE SCALE GENOMIC DNA]</scope>
    <source>
        <strain evidence="1">FAFU-HL-1</strain>
        <tissue evidence="1">Leaf</tissue>
    </source>
</reference>
<evidence type="ECO:0000313" key="1">
    <source>
        <dbReference type="EMBL" id="KAF9672663.1"/>
    </source>
</evidence>
<dbReference type="EMBL" id="JADGMS010000011">
    <property type="protein sequence ID" value="KAF9672663.1"/>
    <property type="molecule type" value="Genomic_DNA"/>
</dbReference>
<sequence length="60" mass="6688">MVDHSWFLKLVTWHASDHKGKGRSSGQHLVHAILLTLPDMNVLGCQGMIQPPDPCLRSNL</sequence>